<keyword evidence="3" id="KW-1185">Reference proteome</keyword>
<organism evidence="2 3">
    <name type="scientific">Mesopusillimonas faecipullorum</name>
    <dbReference type="NCBI Taxonomy" id="2755040"/>
    <lineage>
        <taxon>Bacteria</taxon>
        <taxon>Pseudomonadati</taxon>
        <taxon>Pseudomonadota</taxon>
        <taxon>Betaproteobacteria</taxon>
        <taxon>Burkholderiales</taxon>
        <taxon>Alcaligenaceae</taxon>
        <taxon>Mesopusillimonas</taxon>
    </lineage>
</organism>
<accession>A0ABS8CB72</accession>
<dbReference type="Pfam" id="PF05751">
    <property type="entry name" value="FixH"/>
    <property type="match status" value="1"/>
</dbReference>
<sequence length="73" mass="8182">MENEPLSKPWWKEPWPWFLMAGPALAMVGCIITIVLAVNGFRNEAITEGGVKRGLVVEKHEEPQKHSTGDKQP</sequence>
<dbReference type="RefSeq" id="WP_226953606.1">
    <property type="nucleotide sequence ID" value="NZ_JACDXW010000002.1"/>
</dbReference>
<reference evidence="2 3" key="1">
    <citation type="submission" date="2020-07" db="EMBL/GenBank/DDBJ databases">
        <title>Pusillimonas sp. nov., isolated from poultry manure in Taiwan.</title>
        <authorList>
            <person name="Lin S.-Y."/>
            <person name="Tang Y.-S."/>
            <person name="Young C.-C."/>
        </authorList>
    </citation>
    <scope>NUCLEOTIDE SEQUENCE [LARGE SCALE GENOMIC DNA]</scope>
    <source>
        <strain evidence="2 3">CC-YST705</strain>
    </source>
</reference>
<feature type="transmembrane region" description="Helical" evidence="1">
    <location>
        <begin position="15"/>
        <end position="38"/>
    </location>
</feature>
<gene>
    <name evidence="2" type="ORF">H0484_05900</name>
</gene>
<keyword evidence="1" id="KW-1133">Transmembrane helix</keyword>
<proteinExistence type="predicted"/>
<dbReference type="InterPro" id="IPR008620">
    <property type="entry name" value="FixH"/>
</dbReference>
<keyword evidence="1" id="KW-0472">Membrane</keyword>
<dbReference type="Proteomes" id="UP000776983">
    <property type="component" value="Unassembled WGS sequence"/>
</dbReference>
<keyword evidence="1" id="KW-0812">Transmembrane</keyword>
<protein>
    <submittedName>
        <fullName evidence="2">FixH family protein</fullName>
    </submittedName>
</protein>
<evidence type="ECO:0000256" key="1">
    <source>
        <dbReference type="SAM" id="Phobius"/>
    </source>
</evidence>
<dbReference type="EMBL" id="JACDXW010000002">
    <property type="protein sequence ID" value="MCB5363286.1"/>
    <property type="molecule type" value="Genomic_DNA"/>
</dbReference>
<evidence type="ECO:0000313" key="2">
    <source>
        <dbReference type="EMBL" id="MCB5363286.1"/>
    </source>
</evidence>
<evidence type="ECO:0000313" key="3">
    <source>
        <dbReference type="Proteomes" id="UP000776983"/>
    </source>
</evidence>
<comment type="caution">
    <text evidence="2">The sequence shown here is derived from an EMBL/GenBank/DDBJ whole genome shotgun (WGS) entry which is preliminary data.</text>
</comment>
<name>A0ABS8CB72_9BURK</name>